<dbReference type="EMBL" id="JBBMFT010000001">
    <property type="protein sequence ID" value="MEQ2455212.1"/>
    <property type="molecule type" value="Genomic_DNA"/>
</dbReference>
<organism evidence="1 2">
    <name type="scientific">Flavonifractor hominis</name>
    <dbReference type="NCBI Taxonomy" id="3133178"/>
    <lineage>
        <taxon>Bacteria</taxon>
        <taxon>Bacillati</taxon>
        <taxon>Bacillota</taxon>
        <taxon>Clostridia</taxon>
        <taxon>Eubacteriales</taxon>
        <taxon>Oscillospiraceae</taxon>
        <taxon>Flavonifractor</taxon>
    </lineage>
</organism>
<keyword evidence="2" id="KW-1185">Reference proteome</keyword>
<proteinExistence type="predicted"/>
<evidence type="ECO:0000313" key="2">
    <source>
        <dbReference type="Proteomes" id="UP001440599"/>
    </source>
</evidence>
<sequence length="219" mass="24570">MISLAIFSNLVVSASDRAEDNPCSNIIRAIAPYVDENTNISRENCIASVMQLVGIDKNTAAMYADMDFDQPVFYDIDNDLNAGYIILAKFSDVATGVNLDTRNIGNFEPNRDVTTKECLAFMLRCLKDSTSVEWENIIPEAEEVGLLQSDEVQNLNGDEALTGSTFKTLLERMLNMNRYLYWPTEEPQPGHAKSMQVDTSKSIKYVDWIVESGSNWENT</sequence>
<dbReference type="RefSeq" id="WP_349138908.1">
    <property type="nucleotide sequence ID" value="NZ_JBBMFT010000001.1"/>
</dbReference>
<dbReference type="Proteomes" id="UP001440599">
    <property type="component" value="Unassembled WGS sequence"/>
</dbReference>
<accession>A0ABV1EKV3</accession>
<name>A0ABV1EKV3_9FIRM</name>
<gene>
    <name evidence="1" type="ORF">WMO45_01655</name>
</gene>
<comment type="caution">
    <text evidence="1">The sequence shown here is derived from an EMBL/GenBank/DDBJ whole genome shotgun (WGS) entry which is preliminary data.</text>
</comment>
<evidence type="ECO:0000313" key="1">
    <source>
        <dbReference type="EMBL" id="MEQ2455212.1"/>
    </source>
</evidence>
<reference evidence="1 2" key="1">
    <citation type="submission" date="2024-03" db="EMBL/GenBank/DDBJ databases">
        <title>Human intestinal bacterial collection.</title>
        <authorList>
            <person name="Pauvert C."/>
            <person name="Hitch T.C.A."/>
            <person name="Clavel T."/>
        </authorList>
    </citation>
    <scope>NUCLEOTIDE SEQUENCE [LARGE SCALE GENOMIC DNA]</scope>
    <source>
        <strain evidence="1 2">CLA-AP-H34</strain>
    </source>
</reference>
<protein>
    <recommendedName>
        <fullName evidence="3">S-layer homology domain-containing protein</fullName>
    </recommendedName>
</protein>
<evidence type="ECO:0008006" key="3">
    <source>
        <dbReference type="Google" id="ProtNLM"/>
    </source>
</evidence>